<name>A0A128A1Y6_9ARCH</name>
<dbReference type="AlphaFoldDB" id="A0A128A1Y6"/>
<protein>
    <submittedName>
        <fullName evidence="1">Uncharacterized protein</fullName>
    </submittedName>
</protein>
<dbReference type="Proteomes" id="UP000196239">
    <property type="component" value="Chromosome 1"/>
</dbReference>
<reference evidence="2" key="1">
    <citation type="submission" date="2015-10" db="EMBL/GenBank/DDBJ databases">
        <authorList>
            <person name="Lehtovirta-Morley L.E."/>
            <person name="Vieille C."/>
        </authorList>
    </citation>
    <scope>NUCLEOTIDE SEQUENCE [LARGE SCALE GENOMIC DNA]</scope>
</reference>
<keyword evidence="2" id="KW-1185">Reference proteome</keyword>
<gene>
    <name evidence="1" type="ORF">NDEV_0586</name>
</gene>
<evidence type="ECO:0000313" key="1">
    <source>
        <dbReference type="EMBL" id="CUR51351.1"/>
    </source>
</evidence>
<sequence length="50" mass="5961">MSETYVVRFNIEGGKYVDIHLNAEKFNEMSEFCDQVFPDKEWETKLVKNT</sequence>
<evidence type="ECO:0000313" key="2">
    <source>
        <dbReference type="Proteomes" id="UP000196239"/>
    </source>
</evidence>
<proteinExistence type="predicted"/>
<accession>A0A128A1Y6</accession>
<organism evidence="1 2">
    <name type="scientific">Nitrosotalea devaniterrae</name>
    <dbReference type="NCBI Taxonomy" id="1078905"/>
    <lineage>
        <taxon>Archaea</taxon>
        <taxon>Nitrososphaerota</taxon>
        <taxon>Nitrososphaeria</taxon>
        <taxon>Nitrosotaleales</taxon>
        <taxon>Nitrosotaleaceae</taxon>
        <taxon>Nitrosotalea</taxon>
    </lineage>
</organism>
<dbReference type="KEGG" id="ndv:NDEV_0586"/>
<dbReference type="EMBL" id="LN890280">
    <property type="protein sequence ID" value="CUR51351.1"/>
    <property type="molecule type" value="Genomic_DNA"/>
</dbReference>